<dbReference type="InterPro" id="IPR053206">
    <property type="entry name" value="Dimeric_xanthone_biosynth"/>
</dbReference>
<protein>
    <recommendedName>
        <fullName evidence="1">Hemerythrin-like domain-containing protein</fullName>
    </recommendedName>
</protein>
<gene>
    <name evidence="2" type="ORF">E1B28_000551</name>
</gene>
<sequence>MSAATREERRWNRFSDHMNSLHQWFKDEYNTLYELADGSFTKRGWSLSLYLESARRLNQHLTMHHTIEERHVFPMLAIKMKEFATDSEHLKSHRGIHEGSFRFDFSFPCQELPTFGNSKIWFLPGMDKLQELVKKYKKEPSTYSPEEMRACLDSFRDVLFNHLDQEVDDLKAENLKKHWSLEELEEMNM</sequence>
<dbReference type="RefSeq" id="XP_043015103.1">
    <property type="nucleotide sequence ID" value="XM_043146401.1"/>
</dbReference>
<dbReference type="CDD" id="cd12108">
    <property type="entry name" value="Hr-like"/>
    <property type="match status" value="1"/>
</dbReference>
<organism evidence="2 3">
    <name type="scientific">Marasmius oreades</name>
    <name type="common">fairy-ring Marasmius</name>
    <dbReference type="NCBI Taxonomy" id="181124"/>
    <lineage>
        <taxon>Eukaryota</taxon>
        <taxon>Fungi</taxon>
        <taxon>Dikarya</taxon>
        <taxon>Basidiomycota</taxon>
        <taxon>Agaricomycotina</taxon>
        <taxon>Agaricomycetes</taxon>
        <taxon>Agaricomycetidae</taxon>
        <taxon>Agaricales</taxon>
        <taxon>Marasmiineae</taxon>
        <taxon>Marasmiaceae</taxon>
        <taxon>Marasmius</taxon>
    </lineage>
</organism>
<evidence type="ECO:0000313" key="2">
    <source>
        <dbReference type="EMBL" id="KAG7098633.1"/>
    </source>
</evidence>
<evidence type="ECO:0000313" key="3">
    <source>
        <dbReference type="Proteomes" id="UP001049176"/>
    </source>
</evidence>
<name>A0A9P7V1J7_9AGAR</name>
<dbReference type="GeneID" id="66069627"/>
<dbReference type="OrthoDB" id="10044044at2759"/>
<dbReference type="Pfam" id="PF01814">
    <property type="entry name" value="Hemerythrin"/>
    <property type="match status" value="1"/>
</dbReference>
<reference evidence="2" key="1">
    <citation type="journal article" date="2021" name="Genome Biol. Evol.">
        <title>The assembled and annotated genome of the fairy-ring fungus Marasmius oreades.</title>
        <authorList>
            <person name="Hiltunen M."/>
            <person name="Ament-Velasquez S.L."/>
            <person name="Johannesson H."/>
        </authorList>
    </citation>
    <scope>NUCLEOTIDE SEQUENCE</scope>
    <source>
        <strain evidence="2">03SP1</strain>
    </source>
</reference>
<dbReference type="Proteomes" id="UP001049176">
    <property type="component" value="Chromosome 1"/>
</dbReference>
<dbReference type="InterPro" id="IPR012312">
    <property type="entry name" value="Hemerythrin-like"/>
</dbReference>
<comment type="caution">
    <text evidence="2">The sequence shown here is derived from an EMBL/GenBank/DDBJ whole genome shotgun (WGS) entry which is preliminary data.</text>
</comment>
<dbReference type="PANTHER" id="PTHR38048">
    <property type="entry name" value="EXPRESSED PROTEIN"/>
    <property type="match status" value="1"/>
</dbReference>
<feature type="domain" description="Hemerythrin-like" evidence="1">
    <location>
        <begin position="16"/>
        <end position="98"/>
    </location>
</feature>
<proteinExistence type="predicted"/>
<dbReference type="AlphaFoldDB" id="A0A9P7V1J7"/>
<dbReference type="Gene3D" id="1.20.120.520">
    <property type="entry name" value="nmb1532 protein domain like"/>
    <property type="match status" value="1"/>
</dbReference>
<dbReference type="EMBL" id="CM032181">
    <property type="protein sequence ID" value="KAG7098633.1"/>
    <property type="molecule type" value="Genomic_DNA"/>
</dbReference>
<accession>A0A9P7V1J7</accession>
<dbReference type="PANTHER" id="PTHR38048:SF1">
    <property type="entry name" value="HEMERYTHRIN-LIKE DOMAIN-CONTAINING PROTEIN"/>
    <property type="match status" value="1"/>
</dbReference>
<evidence type="ECO:0000259" key="1">
    <source>
        <dbReference type="Pfam" id="PF01814"/>
    </source>
</evidence>
<keyword evidence="3" id="KW-1185">Reference proteome</keyword>
<dbReference type="KEGG" id="more:E1B28_000551"/>